<protein>
    <recommendedName>
        <fullName evidence="3">RRM domain-containing protein</fullName>
    </recommendedName>
</protein>
<sequence>SENYLGNPLLTANLSADIPANLSCSLWLLNLPEDVTVKELLRPIRGYGRVFATVINPPSKDAGHMGAAAKIIFFELRAAQAMFHDSKSNPSLFTIRNMVPLINMNRIRTAESNLPISHSRVLIIRGPKDLVNNDRLTAFFMEKGITWEMETMITHGNTVPGHTTQEWRFGSYRAQAIAAYLKL</sequence>
<proteinExistence type="predicted"/>
<evidence type="ECO:0008006" key="3">
    <source>
        <dbReference type="Google" id="ProtNLM"/>
    </source>
</evidence>
<comment type="caution">
    <text evidence="1">The sequence shown here is derived from an EMBL/GenBank/DDBJ whole genome shotgun (WGS) entry which is preliminary data.</text>
</comment>
<feature type="non-terminal residue" evidence="1">
    <location>
        <position position="183"/>
    </location>
</feature>
<reference evidence="1" key="1">
    <citation type="submission" date="2023-06" db="EMBL/GenBank/DDBJ databases">
        <title>Genome-scale phylogeny and comparative genomics of the fungal order Sordariales.</title>
        <authorList>
            <consortium name="Lawrence Berkeley National Laboratory"/>
            <person name="Hensen N."/>
            <person name="Bonometti L."/>
            <person name="Westerberg I."/>
            <person name="Brannstrom I.O."/>
            <person name="Guillou S."/>
            <person name="Cros-Aarteil S."/>
            <person name="Calhoun S."/>
            <person name="Haridas S."/>
            <person name="Kuo A."/>
            <person name="Mondo S."/>
            <person name="Pangilinan J."/>
            <person name="Riley R."/>
            <person name="Labutti K."/>
            <person name="Andreopoulos B."/>
            <person name="Lipzen A."/>
            <person name="Chen C."/>
            <person name="Yanf M."/>
            <person name="Daum C."/>
            <person name="Ng V."/>
            <person name="Clum A."/>
            <person name="Steindorff A."/>
            <person name="Ohm R."/>
            <person name="Martin F."/>
            <person name="Silar P."/>
            <person name="Natvig D."/>
            <person name="Lalanne C."/>
            <person name="Gautier V."/>
            <person name="Ament-Velasquez S.L."/>
            <person name="Kruys A."/>
            <person name="Hutchinson M.I."/>
            <person name="Powell A.J."/>
            <person name="Barry K."/>
            <person name="Miller A.N."/>
            <person name="Grigoriev I.V."/>
            <person name="Debuchy R."/>
            <person name="Gladieux P."/>
            <person name="Thoren M.H."/>
            <person name="Johannesson H."/>
        </authorList>
    </citation>
    <scope>NUCLEOTIDE SEQUENCE</scope>
    <source>
        <strain evidence="1">CBS 540.89</strain>
    </source>
</reference>
<dbReference type="Proteomes" id="UP001172159">
    <property type="component" value="Unassembled WGS sequence"/>
</dbReference>
<feature type="non-terminal residue" evidence="1">
    <location>
        <position position="1"/>
    </location>
</feature>
<evidence type="ECO:0000313" key="1">
    <source>
        <dbReference type="EMBL" id="KAK0723629.1"/>
    </source>
</evidence>
<keyword evidence="2" id="KW-1185">Reference proteome</keyword>
<dbReference type="EMBL" id="JAUKTV010000011">
    <property type="protein sequence ID" value="KAK0723629.1"/>
    <property type="molecule type" value="Genomic_DNA"/>
</dbReference>
<name>A0AA40AX49_9PEZI</name>
<gene>
    <name evidence="1" type="ORF">B0T21DRAFT_258079</name>
</gene>
<organism evidence="1 2">
    <name type="scientific">Apiosordaria backusii</name>
    <dbReference type="NCBI Taxonomy" id="314023"/>
    <lineage>
        <taxon>Eukaryota</taxon>
        <taxon>Fungi</taxon>
        <taxon>Dikarya</taxon>
        <taxon>Ascomycota</taxon>
        <taxon>Pezizomycotina</taxon>
        <taxon>Sordariomycetes</taxon>
        <taxon>Sordariomycetidae</taxon>
        <taxon>Sordariales</taxon>
        <taxon>Lasiosphaeriaceae</taxon>
        <taxon>Apiosordaria</taxon>
    </lineage>
</organism>
<evidence type="ECO:0000313" key="2">
    <source>
        <dbReference type="Proteomes" id="UP001172159"/>
    </source>
</evidence>
<dbReference type="AlphaFoldDB" id="A0AA40AX49"/>
<accession>A0AA40AX49</accession>